<dbReference type="PANTHER" id="PTHR46388:SF2">
    <property type="entry name" value="NHL REPEAT-CONTAINING PROTEIN 2"/>
    <property type="match status" value="1"/>
</dbReference>
<dbReference type="PANTHER" id="PTHR46388">
    <property type="entry name" value="NHL REPEAT-CONTAINING PROTEIN 2"/>
    <property type="match status" value="1"/>
</dbReference>
<feature type="signal peptide" evidence="2">
    <location>
        <begin position="1"/>
        <end position="20"/>
    </location>
</feature>
<dbReference type="AlphaFoldDB" id="A0A9X1MLU2"/>
<proteinExistence type="predicted"/>
<dbReference type="RefSeq" id="WP_230218039.1">
    <property type="nucleotide sequence ID" value="NZ_JAJKFT010000004.1"/>
</dbReference>
<evidence type="ECO:0000313" key="3">
    <source>
        <dbReference type="EMBL" id="MCC9628625.1"/>
    </source>
</evidence>
<evidence type="ECO:0000313" key="4">
    <source>
        <dbReference type="Proteomes" id="UP001139103"/>
    </source>
</evidence>
<evidence type="ECO:0000256" key="1">
    <source>
        <dbReference type="ARBA" id="ARBA00022737"/>
    </source>
</evidence>
<dbReference type="SUPFAM" id="SSF101898">
    <property type="entry name" value="NHL repeat"/>
    <property type="match status" value="1"/>
</dbReference>
<gene>
    <name evidence="3" type="ORF">LOC68_09465</name>
</gene>
<accession>A0A9X1MLU2</accession>
<dbReference type="Proteomes" id="UP001139103">
    <property type="component" value="Unassembled WGS sequence"/>
</dbReference>
<dbReference type="Gene3D" id="2.120.10.30">
    <property type="entry name" value="TolB, C-terminal domain"/>
    <property type="match status" value="2"/>
</dbReference>
<evidence type="ECO:0000256" key="2">
    <source>
        <dbReference type="SAM" id="SignalP"/>
    </source>
</evidence>
<dbReference type="InterPro" id="IPR001258">
    <property type="entry name" value="NHL_repeat"/>
</dbReference>
<organism evidence="3 4">
    <name type="scientific">Blastopirellula sediminis</name>
    <dbReference type="NCBI Taxonomy" id="2894196"/>
    <lineage>
        <taxon>Bacteria</taxon>
        <taxon>Pseudomonadati</taxon>
        <taxon>Planctomycetota</taxon>
        <taxon>Planctomycetia</taxon>
        <taxon>Pirellulales</taxon>
        <taxon>Pirellulaceae</taxon>
        <taxon>Blastopirellula</taxon>
    </lineage>
</organism>
<dbReference type="EMBL" id="JAJKFT010000004">
    <property type="protein sequence ID" value="MCC9628625.1"/>
    <property type="molecule type" value="Genomic_DNA"/>
</dbReference>
<reference evidence="3" key="1">
    <citation type="submission" date="2021-11" db="EMBL/GenBank/DDBJ databases">
        <title>Genome sequence.</title>
        <authorList>
            <person name="Sun Q."/>
        </authorList>
    </citation>
    <scope>NUCLEOTIDE SEQUENCE</scope>
    <source>
        <strain evidence="3">JC732</strain>
    </source>
</reference>
<name>A0A9X1MLU2_9BACT</name>
<dbReference type="InterPro" id="IPR011042">
    <property type="entry name" value="6-blade_b-propeller_TolB-like"/>
</dbReference>
<feature type="chain" id="PRO_5041000805" description="SMP-30/Gluconolactonase/LRE-like region domain-containing protein" evidence="2">
    <location>
        <begin position="21"/>
        <end position="350"/>
    </location>
</feature>
<dbReference type="Pfam" id="PF01436">
    <property type="entry name" value="NHL"/>
    <property type="match status" value="1"/>
</dbReference>
<keyword evidence="4" id="KW-1185">Reference proteome</keyword>
<keyword evidence="2" id="KW-0732">Signal</keyword>
<sequence>MRTVITLCLLAIPVSGASLLAVEPLNKVGLVAPFSVDIDDAGQIYGVEFMDPHRVFQIDAKGELSFIAGATGTAKNNAERAREEPDPRKVTFTAMHDIVLGPNGSLFIADTLNYRVRKLDMAKGQLSTVAGTGEKGFSGDGGPAVEAKLGGIFSLSFGPEFKRLYLTDLGNRRIRVVDMETGRIDTFAGNGEDAVSEDGALAAKSSLRDPRAVLADRKGNVYILSRNGNSLAVVDTKGRIRTVVNASGKKGYSGDGGPAIEAKMNGPKHLAIDPKNRVIIADAENHVIRRYDPDTGLIERLAGIPESQGSTLTDDPLTSQLARPHGARVKDGWLYIADSYNNRVLRFAYE</sequence>
<keyword evidence="1" id="KW-0677">Repeat</keyword>
<protein>
    <recommendedName>
        <fullName evidence="5">SMP-30/Gluconolactonase/LRE-like region domain-containing protein</fullName>
    </recommendedName>
</protein>
<evidence type="ECO:0008006" key="5">
    <source>
        <dbReference type="Google" id="ProtNLM"/>
    </source>
</evidence>
<comment type="caution">
    <text evidence="3">The sequence shown here is derived from an EMBL/GenBank/DDBJ whole genome shotgun (WGS) entry which is preliminary data.</text>
</comment>